<dbReference type="RefSeq" id="WP_163702086.1">
    <property type="nucleotide sequence ID" value="NZ_QXHD01000004.1"/>
</dbReference>
<feature type="domain" description="Cobalamin-independent methionine synthase MetE C-terminal/archaeal" evidence="2">
    <location>
        <begin position="16"/>
        <end position="333"/>
    </location>
</feature>
<dbReference type="SUPFAM" id="SSF51726">
    <property type="entry name" value="UROD/MetE-like"/>
    <property type="match status" value="1"/>
</dbReference>
<dbReference type="Proteomes" id="UP000481033">
    <property type="component" value="Unassembled WGS sequence"/>
</dbReference>
<sequence>MSPRPPSNDFPLAGIPTEPVGSIPRPRELQDAMVACQQGTMTPEDLDTLFDQAVRDTIEQFEATGSPVVSDGEQTKSSFVTYPLEGLNNLATDGMIIPFEDGHIRQLPRLTQGPFKYANYAGSYLPRVRKFATRPVKQAVIAASAMSLLYPEAGLPDYPREQFLSDLIQEAVADIRSCFDNGAHQVQIDFTEGRLAVKLDPSKQLLQQFIELNNQVLSHFDEDERQRIGVHTCPGGDHDSTHSADVDYGELIPLLLRLNAGNFYMQMASEANPEKSLQIIGENLRPNQRVYVGVIDVVNEEIESVETVCDRILLAAKYIPIHQLGTTDDCGFSPFSDDVVTSRKTAFAKITARVQGTRMAYEKLR</sequence>
<protein>
    <submittedName>
        <fullName evidence="3">5-methyltetrahydropteroyltriglutamate--homocysteine methyltransferase</fullName>
    </submittedName>
</protein>
<accession>A0A6M0RSC1</accession>
<keyword evidence="3" id="KW-0808">Transferase</keyword>
<proteinExistence type="predicted"/>
<feature type="region of interest" description="Disordered" evidence="1">
    <location>
        <begin position="1"/>
        <end position="22"/>
    </location>
</feature>
<dbReference type="AlphaFoldDB" id="A0A6M0RSC1"/>
<gene>
    <name evidence="3" type="ORF">DXZ20_26520</name>
</gene>
<dbReference type="Pfam" id="PF01717">
    <property type="entry name" value="Meth_synt_2"/>
    <property type="match status" value="1"/>
</dbReference>
<dbReference type="Gene3D" id="3.20.20.210">
    <property type="match status" value="1"/>
</dbReference>
<organism evidence="3 4">
    <name type="scientific">Adonisia turfae CCMR0081</name>
    <dbReference type="NCBI Taxonomy" id="2292702"/>
    <lineage>
        <taxon>Bacteria</taxon>
        <taxon>Bacillati</taxon>
        <taxon>Cyanobacteriota</taxon>
        <taxon>Adonisia</taxon>
        <taxon>Adonisia turfae</taxon>
    </lineage>
</organism>
<dbReference type="GO" id="GO:0003871">
    <property type="term" value="F:5-methyltetrahydropteroyltriglutamate-homocysteine S-methyltransferase activity"/>
    <property type="evidence" value="ECO:0007669"/>
    <property type="project" value="InterPro"/>
</dbReference>
<dbReference type="PANTHER" id="PTHR43844">
    <property type="entry name" value="METHIONINE SYNTHASE"/>
    <property type="match status" value="1"/>
</dbReference>
<evidence type="ECO:0000259" key="2">
    <source>
        <dbReference type="Pfam" id="PF01717"/>
    </source>
</evidence>
<name>A0A6M0RSC1_9CYAN</name>
<dbReference type="CDD" id="cd03311">
    <property type="entry name" value="CIMS_C_terminal_like"/>
    <property type="match status" value="1"/>
</dbReference>
<evidence type="ECO:0000313" key="3">
    <source>
        <dbReference type="EMBL" id="NEZ59134.1"/>
    </source>
</evidence>
<dbReference type="InterPro" id="IPR002629">
    <property type="entry name" value="Met_Synth_C/arc"/>
</dbReference>
<comment type="caution">
    <text evidence="3">The sequence shown here is derived from an EMBL/GenBank/DDBJ whole genome shotgun (WGS) entry which is preliminary data.</text>
</comment>
<keyword evidence="3" id="KW-0489">Methyltransferase</keyword>
<reference evidence="3 4" key="1">
    <citation type="journal article" date="2020" name="Microb. Ecol.">
        <title>Ecogenomics of the Marine Benthic Filamentous Cyanobacterium Adonisia.</title>
        <authorList>
            <person name="Walter J.M."/>
            <person name="Coutinho F.H."/>
            <person name="Leomil L."/>
            <person name="Hargreaves P.I."/>
            <person name="Campeao M.E."/>
            <person name="Vieira V.V."/>
            <person name="Silva B.S."/>
            <person name="Fistarol G.O."/>
            <person name="Salomon P.S."/>
            <person name="Sawabe T."/>
            <person name="Mino S."/>
            <person name="Hosokawa M."/>
            <person name="Miyashita H."/>
            <person name="Maruyama F."/>
            <person name="van Verk M.C."/>
            <person name="Dutilh B.E."/>
            <person name="Thompson C.C."/>
            <person name="Thompson F.L."/>
        </authorList>
    </citation>
    <scope>NUCLEOTIDE SEQUENCE [LARGE SCALE GENOMIC DNA]</scope>
    <source>
        <strain evidence="3 4">CCMR0081</strain>
    </source>
</reference>
<keyword evidence="4" id="KW-1185">Reference proteome</keyword>
<dbReference type="GO" id="GO:0032259">
    <property type="term" value="P:methylation"/>
    <property type="evidence" value="ECO:0007669"/>
    <property type="project" value="UniProtKB-KW"/>
</dbReference>
<dbReference type="GO" id="GO:0008270">
    <property type="term" value="F:zinc ion binding"/>
    <property type="evidence" value="ECO:0007669"/>
    <property type="project" value="InterPro"/>
</dbReference>
<dbReference type="PANTHER" id="PTHR43844:SF2">
    <property type="entry name" value="SYNTHASE, VITAMIN-B12 INDEPENDENT, PUTATIVE (AFU_ORTHOLOGUE AFUA_3G12060)-RELATED"/>
    <property type="match status" value="1"/>
</dbReference>
<evidence type="ECO:0000313" key="4">
    <source>
        <dbReference type="Proteomes" id="UP000481033"/>
    </source>
</evidence>
<dbReference type="GO" id="GO:0009086">
    <property type="term" value="P:methionine biosynthetic process"/>
    <property type="evidence" value="ECO:0007669"/>
    <property type="project" value="InterPro"/>
</dbReference>
<dbReference type="InterPro" id="IPR038071">
    <property type="entry name" value="UROD/MetE-like_sf"/>
</dbReference>
<dbReference type="EMBL" id="QXHD01000004">
    <property type="protein sequence ID" value="NEZ59134.1"/>
    <property type="molecule type" value="Genomic_DNA"/>
</dbReference>
<evidence type="ECO:0000256" key="1">
    <source>
        <dbReference type="SAM" id="MobiDB-lite"/>
    </source>
</evidence>